<sequence length="22" mass="2720">MMFNFSRLMHYMHTCGVMKLNK</sequence>
<name>A0A2P2PK85_RHIMU</name>
<organism evidence="1">
    <name type="scientific">Rhizophora mucronata</name>
    <name type="common">Asiatic mangrove</name>
    <dbReference type="NCBI Taxonomy" id="61149"/>
    <lineage>
        <taxon>Eukaryota</taxon>
        <taxon>Viridiplantae</taxon>
        <taxon>Streptophyta</taxon>
        <taxon>Embryophyta</taxon>
        <taxon>Tracheophyta</taxon>
        <taxon>Spermatophyta</taxon>
        <taxon>Magnoliopsida</taxon>
        <taxon>eudicotyledons</taxon>
        <taxon>Gunneridae</taxon>
        <taxon>Pentapetalae</taxon>
        <taxon>rosids</taxon>
        <taxon>fabids</taxon>
        <taxon>Malpighiales</taxon>
        <taxon>Rhizophoraceae</taxon>
        <taxon>Rhizophora</taxon>
    </lineage>
</organism>
<dbReference type="EMBL" id="GGEC01074607">
    <property type="protein sequence ID" value="MBX55091.1"/>
    <property type="molecule type" value="Transcribed_RNA"/>
</dbReference>
<reference evidence="1" key="1">
    <citation type="submission" date="2018-02" db="EMBL/GenBank/DDBJ databases">
        <title>Rhizophora mucronata_Transcriptome.</title>
        <authorList>
            <person name="Meera S.P."/>
            <person name="Sreeshan A."/>
            <person name="Augustine A."/>
        </authorList>
    </citation>
    <scope>NUCLEOTIDE SEQUENCE</scope>
    <source>
        <tissue evidence="1">Leaf</tissue>
    </source>
</reference>
<proteinExistence type="predicted"/>
<protein>
    <submittedName>
        <fullName evidence="1">Uncharacterized protein</fullName>
    </submittedName>
</protein>
<accession>A0A2P2PK85</accession>
<dbReference type="AlphaFoldDB" id="A0A2P2PK85"/>
<evidence type="ECO:0000313" key="1">
    <source>
        <dbReference type="EMBL" id="MBX55091.1"/>
    </source>
</evidence>